<dbReference type="EMBL" id="CAJOBA010044101">
    <property type="protein sequence ID" value="CAF4159232.1"/>
    <property type="molecule type" value="Genomic_DNA"/>
</dbReference>
<dbReference type="EMBL" id="CAJOBC010087365">
    <property type="protein sequence ID" value="CAF4355824.1"/>
    <property type="molecule type" value="Genomic_DNA"/>
</dbReference>
<dbReference type="EMBL" id="CAJNOK010022467">
    <property type="protein sequence ID" value="CAF1348569.1"/>
    <property type="molecule type" value="Genomic_DNA"/>
</dbReference>
<gene>
    <name evidence="2" type="ORF">GPM918_LOCUS36343</name>
    <name evidence="1" type="ORF">OVA965_LOCUS30687</name>
    <name evidence="4" type="ORF">SRO942_LOCUS37076</name>
    <name evidence="3" type="ORF">TMI583_LOCUS31491</name>
</gene>
<dbReference type="Proteomes" id="UP000663829">
    <property type="component" value="Unassembled WGS sequence"/>
</dbReference>
<proteinExistence type="predicted"/>
<evidence type="ECO:0000313" key="3">
    <source>
        <dbReference type="EMBL" id="CAF4159232.1"/>
    </source>
</evidence>
<evidence type="ECO:0000313" key="1">
    <source>
        <dbReference type="EMBL" id="CAF1348569.1"/>
    </source>
</evidence>
<organism evidence="2 5">
    <name type="scientific">Didymodactylos carnosus</name>
    <dbReference type="NCBI Taxonomy" id="1234261"/>
    <lineage>
        <taxon>Eukaryota</taxon>
        <taxon>Metazoa</taxon>
        <taxon>Spiralia</taxon>
        <taxon>Gnathifera</taxon>
        <taxon>Rotifera</taxon>
        <taxon>Eurotatoria</taxon>
        <taxon>Bdelloidea</taxon>
        <taxon>Philodinida</taxon>
        <taxon>Philodinidae</taxon>
        <taxon>Didymodactylos</taxon>
    </lineage>
</organism>
<feature type="non-terminal residue" evidence="2">
    <location>
        <position position="1"/>
    </location>
</feature>
<dbReference type="Proteomes" id="UP000682733">
    <property type="component" value="Unassembled WGS sequence"/>
</dbReference>
<evidence type="ECO:0000313" key="2">
    <source>
        <dbReference type="EMBL" id="CAF1493012.1"/>
    </source>
</evidence>
<evidence type="ECO:0000313" key="4">
    <source>
        <dbReference type="EMBL" id="CAF4355824.1"/>
    </source>
</evidence>
<comment type="caution">
    <text evidence="2">The sequence shown here is derived from an EMBL/GenBank/DDBJ whole genome shotgun (WGS) entry which is preliminary data.</text>
</comment>
<dbReference type="Proteomes" id="UP000681722">
    <property type="component" value="Unassembled WGS sequence"/>
</dbReference>
<protein>
    <submittedName>
        <fullName evidence="2">Uncharacterized protein</fullName>
    </submittedName>
</protein>
<dbReference type="EMBL" id="CAJNOQ010021870">
    <property type="protein sequence ID" value="CAF1493012.1"/>
    <property type="molecule type" value="Genomic_DNA"/>
</dbReference>
<dbReference type="Proteomes" id="UP000677228">
    <property type="component" value="Unassembled WGS sequence"/>
</dbReference>
<reference evidence="2" key="1">
    <citation type="submission" date="2021-02" db="EMBL/GenBank/DDBJ databases">
        <authorList>
            <person name="Nowell W R."/>
        </authorList>
    </citation>
    <scope>NUCLEOTIDE SEQUENCE</scope>
</reference>
<dbReference type="AlphaFoldDB" id="A0A815STG2"/>
<keyword evidence="5" id="KW-1185">Reference proteome</keyword>
<sequence length="67" mass="7594">KKLLGYVLPNVPLNSRKLEIHRMKYEDVYAIEQASSDIRLNDGFTKQLKGYAAETAQRTENQPSPAS</sequence>
<accession>A0A815STG2</accession>
<evidence type="ECO:0000313" key="5">
    <source>
        <dbReference type="Proteomes" id="UP000663829"/>
    </source>
</evidence>
<name>A0A815STG2_9BILA</name>